<dbReference type="EMBL" id="LSRX01000161">
    <property type="protein sequence ID" value="OLQ06399.1"/>
    <property type="molecule type" value="Genomic_DNA"/>
</dbReference>
<evidence type="ECO:0000313" key="1">
    <source>
        <dbReference type="EMBL" id="OLQ06399.1"/>
    </source>
</evidence>
<dbReference type="AlphaFoldDB" id="A0A1Q9EG61"/>
<reference evidence="1 2" key="1">
    <citation type="submission" date="2016-02" db="EMBL/GenBank/DDBJ databases">
        <title>Genome analysis of coral dinoflagellate symbionts highlights evolutionary adaptations to a symbiotic lifestyle.</title>
        <authorList>
            <person name="Aranda M."/>
            <person name="Li Y."/>
            <person name="Liew Y.J."/>
            <person name="Baumgarten S."/>
            <person name="Simakov O."/>
            <person name="Wilson M."/>
            <person name="Piel J."/>
            <person name="Ashoor H."/>
            <person name="Bougouffa S."/>
            <person name="Bajic V.B."/>
            <person name="Ryu T."/>
            <person name="Ravasi T."/>
            <person name="Bayer T."/>
            <person name="Micklem G."/>
            <person name="Kim H."/>
            <person name="Bhak J."/>
            <person name="Lajeunesse T.C."/>
            <person name="Voolstra C.R."/>
        </authorList>
    </citation>
    <scope>NUCLEOTIDE SEQUENCE [LARGE SCALE GENOMIC DNA]</scope>
    <source>
        <strain evidence="1 2">CCMP2467</strain>
    </source>
</reference>
<gene>
    <name evidence="1" type="ORF">AK812_SmicGene10338</name>
</gene>
<comment type="caution">
    <text evidence="1">The sequence shown here is derived from an EMBL/GenBank/DDBJ whole genome shotgun (WGS) entry which is preliminary data.</text>
</comment>
<protein>
    <submittedName>
        <fullName evidence="1">Uncharacterized protein</fullName>
    </submittedName>
</protein>
<name>A0A1Q9EG61_SYMMI</name>
<evidence type="ECO:0000313" key="2">
    <source>
        <dbReference type="Proteomes" id="UP000186817"/>
    </source>
</evidence>
<accession>A0A1Q9EG61</accession>
<sequence>MRTQPLMRELSTVELTGQWELRLKQIEEGRANKKRYDAELKSAVAPWQKWRSASSFADSSVLLSVPQVVFAPPSLAWKMLLEKIRRPDKLLHFTLVFFWLTLRSLRSWAAIPSSATAMTVIFRMHQSHPILSGFVTNTVLPHEGEVGGGATEGDKEPESCVIDYTMCWEAKPGAPEDAVKQMQDMLPKSCVNAVTHAKELMEKAAKGEPE</sequence>
<keyword evidence="2" id="KW-1185">Reference proteome</keyword>
<dbReference type="OrthoDB" id="420420at2759"/>
<dbReference type="Proteomes" id="UP000186817">
    <property type="component" value="Unassembled WGS sequence"/>
</dbReference>
<proteinExistence type="predicted"/>
<organism evidence="1 2">
    <name type="scientific">Symbiodinium microadriaticum</name>
    <name type="common">Dinoflagellate</name>
    <name type="synonym">Zooxanthella microadriatica</name>
    <dbReference type="NCBI Taxonomy" id="2951"/>
    <lineage>
        <taxon>Eukaryota</taxon>
        <taxon>Sar</taxon>
        <taxon>Alveolata</taxon>
        <taxon>Dinophyceae</taxon>
        <taxon>Suessiales</taxon>
        <taxon>Symbiodiniaceae</taxon>
        <taxon>Symbiodinium</taxon>
    </lineage>
</organism>